<dbReference type="AlphaFoldDB" id="A0A8X6QVL9"/>
<dbReference type="InterPro" id="IPR038243">
    <property type="entry name" value="Spidroin_N_sf"/>
</dbReference>
<feature type="region of interest" description="Disordered" evidence="1">
    <location>
        <begin position="224"/>
        <end position="282"/>
    </location>
</feature>
<keyword evidence="2" id="KW-0732">Signal</keyword>
<dbReference type="Proteomes" id="UP000887013">
    <property type="component" value="Unassembled WGS sequence"/>
</dbReference>
<dbReference type="Pfam" id="PF16763">
    <property type="entry name" value="Spidroin_N"/>
    <property type="match status" value="1"/>
</dbReference>
<evidence type="ECO:0000313" key="5">
    <source>
        <dbReference type="EMBL" id="GFU45578.1"/>
    </source>
</evidence>
<dbReference type="OrthoDB" id="6437801at2759"/>
<feature type="region of interest" description="Disordered" evidence="1">
    <location>
        <begin position="303"/>
        <end position="363"/>
    </location>
</feature>
<feature type="domain" description="Spidroin C-terminal" evidence="3">
    <location>
        <begin position="496"/>
        <end position="580"/>
    </location>
</feature>
<evidence type="ECO:0000256" key="2">
    <source>
        <dbReference type="SAM" id="SignalP"/>
    </source>
</evidence>
<feature type="compositionally biased region" description="Gly residues" evidence="1">
    <location>
        <begin position="224"/>
        <end position="250"/>
    </location>
</feature>
<name>A0A8X6QVL9_NEPPI</name>
<feature type="region of interest" description="Disordered" evidence="1">
    <location>
        <begin position="380"/>
        <end position="439"/>
    </location>
</feature>
<feature type="compositionally biased region" description="Polar residues" evidence="1">
    <location>
        <begin position="384"/>
        <end position="393"/>
    </location>
</feature>
<feature type="compositionally biased region" description="Gly residues" evidence="1">
    <location>
        <begin position="303"/>
        <end position="312"/>
    </location>
</feature>
<evidence type="ECO:0000259" key="3">
    <source>
        <dbReference type="Pfam" id="PF11260"/>
    </source>
</evidence>
<organism evidence="5 6">
    <name type="scientific">Nephila pilipes</name>
    <name type="common">Giant wood spider</name>
    <name type="synonym">Nephila maculata</name>
    <dbReference type="NCBI Taxonomy" id="299642"/>
    <lineage>
        <taxon>Eukaryota</taxon>
        <taxon>Metazoa</taxon>
        <taxon>Ecdysozoa</taxon>
        <taxon>Arthropoda</taxon>
        <taxon>Chelicerata</taxon>
        <taxon>Arachnida</taxon>
        <taxon>Araneae</taxon>
        <taxon>Araneomorphae</taxon>
        <taxon>Entelegynae</taxon>
        <taxon>Araneoidea</taxon>
        <taxon>Nephilidae</taxon>
        <taxon>Nephila</taxon>
    </lineage>
</organism>
<feature type="signal peptide" evidence="2">
    <location>
        <begin position="1"/>
        <end position="26"/>
    </location>
</feature>
<protein>
    <submittedName>
        <fullName evidence="5">Major ampullate spidroin 2B variant 1</fullName>
    </submittedName>
</protein>
<feature type="compositionally biased region" description="Polar residues" evidence="1">
    <location>
        <begin position="414"/>
        <end position="423"/>
    </location>
</feature>
<dbReference type="EMBL" id="BMAW01132850">
    <property type="protein sequence ID" value="GFU45578.1"/>
    <property type="molecule type" value="Genomic_DNA"/>
</dbReference>
<dbReference type="Gene3D" id="1.10.274.70">
    <property type="match status" value="1"/>
</dbReference>
<sequence length="596" mass="56812">MNWLNRLAFTILGVLCTQAILAVGQARSPWENTATADAFIQSFLGAVSVSQAFTPDQLDDMSTIGDTLMTAMDKMATSNKSSKSKLQALNMAFASSMAEIAVVEQGGRSMADKTNAIADALNSAFIQTTGTINRQFVEEIKSLISMFAKVSTNDVAYATVGGGNAATVGGGTTAAGISGIGGYGGQRGLGSPGPSGQLAQAPGGYGQGSGAAAAAGGLGGYGVGGQGSGQRPSGAGGQGAQGPGGYGAGSGSTIAITAGGLGGSGGQGGQRPSGAGGQGAQGYGTGSGATIAITAGGLGGYGGQRGQGGQGPSGQLAGAPGGYGQGSAAATAAGGLRGFGQGLQVPSGPSSQRPSGIGPQGSVGSVSALASTVGGLGVYGPVSQGPSGPNAQRPSGPGDFASYSISFGAPGNRPNAQGPSAPTSQGPSGPGFQGSGVAISAGAVPSGLAGYRPISQGTSGPSSQVPSGSGSFTSYSLSFGVPGSQILSGPGRQASAAASRLSAPEAGTRVSSAVSNLISSGPTNPVALSSTIGNAVSQISASNPGLSDCDVLVQALLEVLSALFHILNSSSIGEINYGSAGQSAQIVGQSVNQALC</sequence>
<comment type="caution">
    <text evidence="5">The sequence shown here is derived from an EMBL/GenBank/DDBJ whole genome shotgun (WGS) entry which is preliminary data.</text>
</comment>
<feature type="domain" description="Spidroin N-terminal" evidence="4">
    <location>
        <begin position="29"/>
        <end position="153"/>
    </location>
</feature>
<dbReference type="InterPro" id="IPR038542">
    <property type="entry name" value="Spidroin_C_sf"/>
</dbReference>
<evidence type="ECO:0000259" key="4">
    <source>
        <dbReference type="Pfam" id="PF16763"/>
    </source>
</evidence>
<gene>
    <name evidence="5" type="primary">MaSp2B1</name>
    <name evidence="5" type="ORF">NPIL_800051</name>
</gene>
<evidence type="ECO:0000256" key="1">
    <source>
        <dbReference type="SAM" id="MobiDB-lite"/>
    </source>
</evidence>
<dbReference type="Pfam" id="PF11260">
    <property type="entry name" value="Spidroin_MaSp"/>
    <property type="match status" value="1"/>
</dbReference>
<feature type="compositionally biased region" description="Gly residues" evidence="1">
    <location>
        <begin position="259"/>
        <end position="282"/>
    </location>
</feature>
<reference evidence="5" key="1">
    <citation type="submission" date="2020-08" db="EMBL/GenBank/DDBJ databases">
        <title>Multicomponent nature underlies the extraordinary mechanical properties of spider dragline silk.</title>
        <authorList>
            <person name="Kono N."/>
            <person name="Nakamura H."/>
            <person name="Mori M."/>
            <person name="Yoshida Y."/>
            <person name="Ohtoshi R."/>
            <person name="Malay A.D."/>
            <person name="Moran D.A.P."/>
            <person name="Tomita M."/>
            <person name="Numata K."/>
            <person name="Arakawa K."/>
        </authorList>
    </citation>
    <scope>NUCLEOTIDE SEQUENCE</scope>
</reference>
<dbReference type="InterPro" id="IPR021001">
    <property type="entry name" value="Spidroin_C"/>
</dbReference>
<accession>A0A8X6QVL9</accession>
<dbReference type="InterPro" id="IPR031913">
    <property type="entry name" value="Spidroin_N"/>
</dbReference>
<feature type="chain" id="PRO_5036467079" evidence="2">
    <location>
        <begin position="27"/>
        <end position="596"/>
    </location>
</feature>
<evidence type="ECO:0000313" key="6">
    <source>
        <dbReference type="Proteomes" id="UP000887013"/>
    </source>
</evidence>
<keyword evidence="6" id="KW-1185">Reference proteome</keyword>
<dbReference type="Gene3D" id="1.10.10.1350">
    <property type="entry name" value="Spidroin domain, C-terminal domain"/>
    <property type="match status" value="1"/>
</dbReference>
<proteinExistence type="predicted"/>